<reference evidence="11" key="1">
    <citation type="journal article" date="2014" name="Int. J. Syst. Evol. Microbiol.">
        <title>Complete genome sequence of Corynebacterium casei LMG S-19264T (=DSM 44701T), isolated from a smear-ripened cheese.</title>
        <authorList>
            <consortium name="US DOE Joint Genome Institute (JGI-PGF)"/>
            <person name="Walter F."/>
            <person name="Albersmeier A."/>
            <person name="Kalinowski J."/>
            <person name="Ruckert C."/>
        </authorList>
    </citation>
    <scope>NUCLEOTIDE SEQUENCE</scope>
    <source>
        <strain evidence="11">JCM 3093</strain>
    </source>
</reference>
<dbReference type="Proteomes" id="UP000627984">
    <property type="component" value="Unassembled WGS sequence"/>
</dbReference>
<dbReference type="InterPro" id="IPR000691">
    <property type="entry name" value="Prot_inh_I16_SSI"/>
</dbReference>
<keyword evidence="6 8" id="KW-0722">Serine protease inhibitor</keyword>
<dbReference type="InterPro" id="IPR020054">
    <property type="entry name" value="Prot_inh_SSI_I16_CS"/>
</dbReference>
<evidence type="ECO:0000256" key="3">
    <source>
        <dbReference type="ARBA" id="ARBA00011738"/>
    </source>
</evidence>
<evidence type="ECO:0000256" key="8">
    <source>
        <dbReference type="RuleBase" id="RU003471"/>
    </source>
</evidence>
<keyword evidence="4" id="KW-0964">Secreted</keyword>
<feature type="chain" id="PRO_5041425093" evidence="9">
    <location>
        <begin position="34"/>
        <end position="142"/>
    </location>
</feature>
<dbReference type="SUPFAM" id="SSF55399">
    <property type="entry name" value="Subtilisin inhibitor"/>
    <property type="match status" value="1"/>
</dbReference>
<dbReference type="EMBL" id="BMQD01000027">
    <property type="protein sequence ID" value="GGK93324.1"/>
    <property type="molecule type" value="Genomic_DNA"/>
</dbReference>
<keyword evidence="7" id="KW-1015">Disulfide bond</keyword>
<dbReference type="RefSeq" id="WP_191897843.1">
    <property type="nucleotide sequence ID" value="NZ_BMQD01000027.1"/>
</dbReference>
<evidence type="ECO:0000256" key="9">
    <source>
        <dbReference type="SAM" id="SignalP"/>
    </source>
</evidence>
<accession>A0AA37F7Z0</accession>
<dbReference type="GO" id="GO:0004867">
    <property type="term" value="F:serine-type endopeptidase inhibitor activity"/>
    <property type="evidence" value="ECO:0007669"/>
    <property type="project" value="UniProtKB-KW"/>
</dbReference>
<comment type="similarity">
    <text evidence="2 8">Belongs to the protease inhibitor I16 (SSI) family.</text>
</comment>
<keyword evidence="9" id="KW-0732">Signal</keyword>
<dbReference type="InterPro" id="IPR036819">
    <property type="entry name" value="Subtilisin_inhibitor-like_sf"/>
</dbReference>
<protein>
    <submittedName>
        <fullName evidence="11">Subtilase-type protease inhibitor</fullName>
    </submittedName>
</protein>
<dbReference type="Gene3D" id="3.30.350.10">
    <property type="entry name" value="Subtilisin inhibitor-like"/>
    <property type="match status" value="1"/>
</dbReference>
<evidence type="ECO:0000256" key="5">
    <source>
        <dbReference type="ARBA" id="ARBA00022690"/>
    </source>
</evidence>
<feature type="domain" description="Subtilisin inhibitor" evidence="10">
    <location>
        <begin position="56"/>
        <end position="127"/>
    </location>
</feature>
<feature type="signal peptide" evidence="9">
    <location>
        <begin position="1"/>
        <end position="33"/>
    </location>
</feature>
<evidence type="ECO:0000313" key="12">
    <source>
        <dbReference type="Proteomes" id="UP000627984"/>
    </source>
</evidence>
<dbReference type="PROSITE" id="PS00999">
    <property type="entry name" value="SSI"/>
    <property type="match status" value="1"/>
</dbReference>
<evidence type="ECO:0000313" key="11">
    <source>
        <dbReference type="EMBL" id="GGK93324.1"/>
    </source>
</evidence>
<gene>
    <name evidence="11" type="primary">sti1</name>
    <name evidence="11" type="ORF">GCM10010126_60800</name>
</gene>
<dbReference type="GO" id="GO:0005576">
    <property type="term" value="C:extracellular region"/>
    <property type="evidence" value="ECO:0007669"/>
    <property type="project" value="UniProtKB-SubCell"/>
</dbReference>
<reference evidence="11" key="2">
    <citation type="submission" date="2022-09" db="EMBL/GenBank/DDBJ databases">
        <authorList>
            <person name="Sun Q."/>
            <person name="Ohkuma M."/>
        </authorList>
    </citation>
    <scope>NUCLEOTIDE SEQUENCE</scope>
    <source>
        <strain evidence="11">JCM 3093</strain>
    </source>
</reference>
<dbReference type="InterPro" id="IPR023549">
    <property type="entry name" value="Subtilisin_inhibitor"/>
</dbReference>
<comment type="caution">
    <text evidence="11">The sequence shown here is derived from an EMBL/GenBank/DDBJ whole genome shotgun (WGS) entry which is preliminary data.</text>
</comment>
<dbReference type="AlphaFoldDB" id="A0AA37F7Z0"/>
<evidence type="ECO:0000256" key="6">
    <source>
        <dbReference type="ARBA" id="ARBA00022900"/>
    </source>
</evidence>
<evidence type="ECO:0000256" key="2">
    <source>
        <dbReference type="ARBA" id="ARBA00010472"/>
    </source>
</evidence>
<organism evidence="11 12">
    <name type="scientific">Planomonospora parontospora</name>
    <dbReference type="NCBI Taxonomy" id="58119"/>
    <lineage>
        <taxon>Bacteria</taxon>
        <taxon>Bacillati</taxon>
        <taxon>Actinomycetota</taxon>
        <taxon>Actinomycetes</taxon>
        <taxon>Streptosporangiales</taxon>
        <taxon>Streptosporangiaceae</taxon>
        <taxon>Planomonospora</taxon>
    </lineage>
</organism>
<dbReference type="PRINTS" id="PR00294">
    <property type="entry name" value="SSBTLNINHBTR"/>
</dbReference>
<name>A0AA37F7Z0_9ACTN</name>
<evidence type="ECO:0000256" key="4">
    <source>
        <dbReference type="ARBA" id="ARBA00022525"/>
    </source>
</evidence>
<evidence type="ECO:0000259" key="10">
    <source>
        <dbReference type="Pfam" id="PF00720"/>
    </source>
</evidence>
<sequence length="142" mass="14612">MSTSRFTGGRAARLALAAAAALAPLLWTPPAGAAPSGPSAPGGSYILTVQPELGSSPVRAVTLTCGPDGGTHAYAATACDQLRRAAGRVERIPEDPGMCTREHAPVRVTATGTWNGRHRHFAQTYSNHCTAVRATGGSLFAF</sequence>
<evidence type="ECO:0000256" key="7">
    <source>
        <dbReference type="ARBA" id="ARBA00023157"/>
    </source>
</evidence>
<comment type="subcellular location">
    <subcellularLocation>
        <location evidence="1">Secreted</location>
    </subcellularLocation>
</comment>
<keyword evidence="5 8" id="KW-0646">Protease inhibitor</keyword>
<evidence type="ECO:0000256" key="1">
    <source>
        <dbReference type="ARBA" id="ARBA00004613"/>
    </source>
</evidence>
<proteinExistence type="inferred from homology"/>
<dbReference type="Pfam" id="PF00720">
    <property type="entry name" value="SSI"/>
    <property type="match status" value="1"/>
</dbReference>
<comment type="subunit">
    <text evidence="3">Homodimer.</text>
</comment>